<comment type="caution">
    <text evidence="1">The sequence shown here is derived from an EMBL/GenBank/DDBJ whole genome shotgun (WGS) entry which is preliminary data.</text>
</comment>
<sequence length="160" mass="16762">MAVREAFTAEEWQAVGAAPFLVGLYMVGASPRGPMVVVTEMLAAEKAVTLEAHHPDALPIVKEIDADLVAEVLTRDLGVIDGAADDQARVLGELARALALVEAQAPTMDSAFRAWLFRVAEHVARTATEGAPPGARGRRGSGEVAAALKTLAGMLGVPRR</sequence>
<proteinExistence type="predicted"/>
<dbReference type="Proteomes" id="UP000237340">
    <property type="component" value="Unassembled WGS sequence"/>
</dbReference>
<gene>
    <name evidence="1" type="ORF">C3B61_17050</name>
</gene>
<name>A0A2S3ZAE9_9MICO</name>
<dbReference type="AlphaFoldDB" id="A0A2S3ZAE9"/>
<evidence type="ECO:0000313" key="1">
    <source>
        <dbReference type="EMBL" id="POH62553.1"/>
    </source>
</evidence>
<keyword evidence="2" id="KW-1185">Reference proteome</keyword>
<organism evidence="1 2">
    <name type="scientific">Cryobacterium zongtaii</name>
    <dbReference type="NCBI Taxonomy" id="1259217"/>
    <lineage>
        <taxon>Bacteria</taxon>
        <taxon>Bacillati</taxon>
        <taxon>Actinomycetota</taxon>
        <taxon>Actinomycetes</taxon>
        <taxon>Micrococcales</taxon>
        <taxon>Microbacteriaceae</taxon>
        <taxon>Cryobacterium</taxon>
    </lineage>
</organism>
<evidence type="ECO:0000313" key="2">
    <source>
        <dbReference type="Proteomes" id="UP000237340"/>
    </source>
</evidence>
<dbReference type="RefSeq" id="WP_103461690.1">
    <property type="nucleotide sequence ID" value="NZ_PPXD01000026.1"/>
</dbReference>
<reference evidence="1 2" key="1">
    <citation type="submission" date="2018-01" db="EMBL/GenBank/DDBJ databases">
        <title>Cryobacterium sp. nov., from glaciers in China.</title>
        <authorList>
            <person name="Liu Q."/>
            <person name="Xin Y.-H."/>
        </authorList>
    </citation>
    <scope>NUCLEOTIDE SEQUENCE [LARGE SCALE GENOMIC DNA]</scope>
    <source>
        <strain evidence="1 2">TMN-42</strain>
    </source>
</reference>
<dbReference type="EMBL" id="PPXD01000026">
    <property type="protein sequence ID" value="POH62553.1"/>
    <property type="molecule type" value="Genomic_DNA"/>
</dbReference>
<accession>A0A2S3ZAE9</accession>
<protein>
    <submittedName>
        <fullName evidence="1">Uncharacterized protein</fullName>
    </submittedName>
</protein>